<comment type="caution">
    <text evidence="4">The sequence shown here is derived from an EMBL/GenBank/DDBJ whole genome shotgun (WGS) entry which is preliminary data.</text>
</comment>
<dbReference type="SUPFAM" id="SSF53448">
    <property type="entry name" value="Nucleotide-diphospho-sugar transferases"/>
    <property type="match status" value="1"/>
</dbReference>
<evidence type="ECO:0008006" key="6">
    <source>
        <dbReference type="Google" id="ProtNLM"/>
    </source>
</evidence>
<sequence length="546" mass="59833">MILAVYNTMPYLTGCLDSLLAQSIGPDRLRIVAVDDGSTDGGGAELDRYARAHPDTVTVVHQPNSGGPAAPSNRALEAATGRYVYFMGSDDRLGPEALARLVACADEYGSDIVVGKMTGVGGRYVHQALFTESGPSAPDVGLYDSALPFTLSNAKLFRRELVERHGLRFPEDMPVGSDQPFTIEACVRARRISVLADYTYYYALKRRDAGNITYRAGHLDRLRCTARIMDHTAGLIPPGPERDSVLHRHFTWELAKLLQSDFPALAAPVRDRVREGIGALADAYLTDPLRDLLPVRRRVRIELARRGAAEALVRAIEDEERNGPVFALTDDGRARLRCPGFRDPALGLPDRVFEVLGESILPALSSGTELLESAWEQHGDDLALTLAVRTPLTGDTSSAVIRLLPGSLPKSADGPGGRLLPADHEPPPAVGRFTREELPGGTVLRARIPIEARTASLAVRLHVHVAGGWYEIPVRGRGKPMPLARRWRLDDSYRVSARVNAKGRMVVRTGPLFPPRVPWPARVRRRLAALLPGRWFARLSARAKRK</sequence>
<name>A0A918UQY1_9ACTN</name>
<reference evidence="4" key="1">
    <citation type="journal article" date="2014" name="Int. J. Syst. Evol. Microbiol.">
        <title>Complete genome sequence of Corynebacterium casei LMG S-19264T (=DSM 44701T), isolated from a smear-ripened cheese.</title>
        <authorList>
            <consortium name="US DOE Joint Genome Institute (JGI-PGF)"/>
            <person name="Walter F."/>
            <person name="Albersmeier A."/>
            <person name="Kalinowski J."/>
            <person name="Ruckert C."/>
        </authorList>
    </citation>
    <scope>NUCLEOTIDE SEQUENCE</scope>
    <source>
        <strain evidence="4">JCM 4988</strain>
    </source>
</reference>
<protein>
    <recommendedName>
        <fullName evidence="6">Glycosyl transferase</fullName>
    </recommendedName>
</protein>
<dbReference type="PANTHER" id="PTHR22916">
    <property type="entry name" value="GLYCOSYLTRANSFERASE"/>
    <property type="match status" value="1"/>
</dbReference>
<gene>
    <name evidence="4" type="ORF">GCM10010387_20950</name>
</gene>
<dbReference type="Gene3D" id="3.90.550.10">
    <property type="entry name" value="Spore Coat Polysaccharide Biosynthesis Protein SpsA, Chain A"/>
    <property type="match status" value="1"/>
</dbReference>
<dbReference type="InterPro" id="IPR054028">
    <property type="entry name" value="TarS/TarP_linker"/>
</dbReference>
<feature type="domain" description="TarS/TarP linker" evidence="3">
    <location>
        <begin position="227"/>
        <end position="315"/>
    </location>
</feature>
<dbReference type="InterPro" id="IPR029044">
    <property type="entry name" value="Nucleotide-diphossugar_trans"/>
</dbReference>
<dbReference type="InterPro" id="IPR001173">
    <property type="entry name" value="Glyco_trans_2-like"/>
</dbReference>
<evidence type="ECO:0000259" key="2">
    <source>
        <dbReference type="Pfam" id="PF00535"/>
    </source>
</evidence>
<dbReference type="AlphaFoldDB" id="A0A918UQY1"/>
<accession>A0A918UQY1</accession>
<dbReference type="CDD" id="cd00761">
    <property type="entry name" value="Glyco_tranf_GTA_type"/>
    <property type="match status" value="1"/>
</dbReference>
<dbReference type="Proteomes" id="UP000630936">
    <property type="component" value="Unassembled WGS sequence"/>
</dbReference>
<keyword evidence="5" id="KW-1185">Reference proteome</keyword>
<dbReference type="EMBL" id="BMWG01000004">
    <property type="protein sequence ID" value="GGZ27346.1"/>
    <property type="molecule type" value="Genomic_DNA"/>
</dbReference>
<evidence type="ECO:0000313" key="4">
    <source>
        <dbReference type="EMBL" id="GGZ27346.1"/>
    </source>
</evidence>
<dbReference type="Pfam" id="PF00535">
    <property type="entry name" value="Glycos_transf_2"/>
    <property type="match status" value="1"/>
</dbReference>
<evidence type="ECO:0000256" key="1">
    <source>
        <dbReference type="SAM" id="MobiDB-lite"/>
    </source>
</evidence>
<feature type="region of interest" description="Disordered" evidence="1">
    <location>
        <begin position="407"/>
        <end position="435"/>
    </location>
</feature>
<reference evidence="4" key="2">
    <citation type="submission" date="2020-09" db="EMBL/GenBank/DDBJ databases">
        <authorList>
            <person name="Sun Q."/>
            <person name="Ohkuma M."/>
        </authorList>
    </citation>
    <scope>NUCLEOTIDE SEQUENCE</scope>
    <source>
        <strain evidence="4">JCM 4988</strain>
    </source>
</reference>
<feature type="domain" description="Glycosyltransferase 2-like" evidence="2">
    <location>
        <begin position="2"/>
        <end position="164"/>
    </location>
</feature>
<dbReference type="GO" id="GO:0016758">
    <property type="term" value="F:hexosyltransferase activity"/>
    <property type="evidence" value="ECO:0007669"/>
    <property type="project" value="UniProtKB-ARBA"/>
</dbReference>
<dbReference type="PANTHER" id="PTHR22916:SF3">
    <property type="entry name" value="UDP-GLCNAC:BETAGAL BETA-1,3-N-ACETYLGLUCOSAMINYLTRANSFERASE-LIKE PROTEIN 1"/>
    <property type="match status" value="1"/>
</dbReference>
<proteinExistence type="predicted"/>
<organism evidence="4 5">
    <name type="scientific">Streptomyces inusitatus</name>
    <dbReference type="NCBI Taxonomy" id="68221"/>
    <lineage>
        <taxon>Bacteria</taxon>
        <taxon>Bacillati</taxon>
        <taxon>Actinomycetota</taxon>
        <taxon>Actinomycetes</taxon>
        <taxon>Kitasatosporales</taxon>
        <taxon>Streptomycetaceae</taxon>
        <taxon>Streptomyces</taxon>
    </lineage>
</organism>
<evidence type="ECO:0000313" key="5">
    <source>
        <dbReference type="Proteomes" id="UP000630936"/>
    </source>
</evidence>
<evidence type="ECO:0000259" key="3">
    <source>
        <dbReference type="Pfam" id="PF22181"/>
    </source>
</evidence>
<dbReference type="Pfam" id="PF22181">
    <property type="entry name" value="TarS_linker"/>
    <property type="match status" value="1"/>
</dbReference>